<evidence type="ECO:0000256" key="4">
    <source>
        <dbReference type="SAM" id="SignalP"/>
    </source>
</evidence>
<dbReference type="OrthoDB" id="6097645at2"/>
<reference evidence="5 6" key="1">
    <citation type="submission" date="2019-06" db="EMBL/GenBank/DDBJ databases">
        <title>A novel bacterium of genus Marinomonas, isolated from coastal sand.</title>
        <authorList>
            <person name="Huang H."/>
            <person name="Mo K."/>
            <person name="Hu Y."/>
        </authorList>
    </citation>
    <scope>NUCLEOTIDE SEQUENCE [LARGE SCALE GENOMIC DNA]</scope>
    <source>
        <strain evidence="5 6">HB171799</strain>
    </source>
</reference>
<keyword evidence="1" id="KW-0175">Coiled coil</keyword>
<evidence type="ECO:0000256" key="3">
    <source>
        <dbReference type="SAM" id="Phobius"/>
    </source>
</evidence>
<dbReference type="Gene3D" id="1.10.287.1490">
    <property type="match status" value="2"/>
</dbReference>
<dbReference type="PANTHER" id="PTHR45615:SF80">
    <property type="entry name" value="GRIP DOMAIN-CONTAINING PROTEIN"/>
    <property type="match status" value="1"/>
</dbReference>
<dbReference type="Proteomes" id="UP000315901">
    <property type="component" value="Unassembled WGS sequence"/>
</dbReference>
<keyword evidence="3" id="KW-0472">Membrane</keyword>
<comment type="caution">
    <text evidence="5">The sequence shown here is derived from an EMBL/GenBank/DDBJ whole genome shotgun (WGS) entry which is preliminary data.</text>
</comment>
<keyword evidence="4" id="KW-0732">Signal</keyword>
<evidence type="ECO:0008006" key="7">
    <source>
        <dbReference type="Google" id="ProtNLM"/>
    </source>
</evidence>
<evidence type="ECO:0000256" key="1">
    <source>
        <dbReference type="SAM" id="Coils"/>
    </source>
</evidence>
<organism evidence="5 6">
    <name type="scientific">Maribrevibacterium harenarium</name>
    <dbReference type="NCBI Taxonomy" id="2589817"/>
    <lineage>
        <taxon>Bacteria</taxon>
        <taxon>Pseudomonadati</taxon>
        <taxon>Pseudomonadota</taxon>
        <taxon>Gammaproteobacteria</taxon>
        <taxon>Oceanospirillales</taxon>
        <taxon>Oceanospirillaceae</taxon>
        <taxon>Maribrevibacterium</taxon>
    </lineage>
</organism>
<keyword evidence="3" id="KW-1133">Transmembrane helix</keyword>
<feature type="coiled-coil region" evidence="1">
    <location>
        <begin position="61"/>
        <end position="168"/>
    </location>
</feature>
<dbReference type="PROSITE" id="PS51257">
    <property type="entry name" value="PROKAR_LIPOPROTEIN"/>
    <property type="match status" value="1"/>
</dbReference>
<feature type="chain" id="PRO_5021384067" description="Chromosome partition protein Smc" evidence="4">
    <location>
        <begin position="26"/>
        <end position="599"/>
    </location>
</feature>
<feature type="signal peptide" evidence="4">
    <location>
        <begin position="1"/>
        <end position="25"/>
    </location>
</feature>
<dbReference type="EMBL" id="VFRR01000001">
    <property type="protein sequence ID" value="TPE55629.1"/>
    <property type="molecule type" value="Genomic_DNA"/>
</dbReference>
<keyword evidence="3" id="KW-0812">Transmembrane</keyword>
<feature type="coiled-coil region" evidence="1">
    <location>
        <begin position="219"/>
        <end position="423"/>
    </location>
</feature>
<name>A0A501X5B1_9GAMM</name>
<keyword evidence="6" id="KW-1185">Reference proteome</keyword>
<dbReference type="PANTHER" id="PTHR45615">
    <property type="entry name" value="MYOSIN HEAVY CHAIN, NON-MUSCLE"/>
    <property type="match status" value="1"/>
</dbReference>
<sequence>MRSVARLTPIALALTLAACSTTQQNQDVGAIESDAAPVAETVAAPVTPTPAVDPEPVASVQTDNSAEIASLKARIKELEQDVSANQATIAELNRQLNEREARIAELEQAPEMAPTQLSELEQVKAQRDQLEDDFLRLQTENTQLNQRIEQLNQQLLASQQQQANLALAQTEPTPPTKPKVESTPTVVPSEPMVSEADFMQLNKDYRTLDSKHYALSQEYRDLQLEHAQLRSDYNRLKQSNSSLTAQLADIKAENLRLGGALSDARAQHQVLWDKIRVQRDVIDDLEARNAELGKEKMVLVSAPATSETTTEVQDNNAELEAKIDRLRSELTAQNKLLADYQDQIVRLEAELDAGTHYERQLQASERQYQQLENKHKALTVQIAMLESELAAEKEKVTELEQALQTSRQQQQALRAELDQIKQKSAADADLRTSLEAQVNNLIPFEGAVLSLNQQLTTQLANVRWQLPTSANINDVFEVLVTADVQNSVPGQRFYAELISDSALTLMSAAEADAQVDNGRVTFRWRVSGLNEQPEAQLHLIVHQGMNYSDTRFNRMVYRDDVAVSLTDQDWFGKYWPWGAAVLAGLAGGFLFGRLNKRNS</sequence>
<evidence type="ECO:0000313" key="6">
    <source>
        <dbReference type="Proteomes" id="UP000315901"/>
    </source>
</evidence>
<protein>
    <recommendedName>
        <fullName evidence="7">Chromosome partition protein Smc</fullName>
    </recommendedName>
</protein>
<evidence type="ECO:0000313" key="5">
    <source>
        <dbReference type="EMBL" id="TPE55629.1"/>
    </source>
</evidence>
<feature type="transmembrane region" description="Helical" evidence="3">
    <location>
        <begin position="574"/>
        <end position="592"/>
    </location>
</feature>
<proteinExistence type="predicted"/>
<accession>A0A501X5B1</accession>
<evidence type="ECO:0000256" key="2">
    <source>
        <dbReference type="SAM" id="MobiDB-lite"/>
    </source>
</evidence>
<dbReference type="RefSeq" id="WP_140586755.1">
    <property type="nucleotide sequence ID" value="NZ_VFRR01000001.1"/>
</dbReference>
<dbReference type="AlphaFoldDB" id="A0A501X5B1"/>
<feature type="region of interest" description="Disordered" evidence="2">
    <location>
        <begin position="169"/>
        <end position="188"/>
    </location>
</feature>
<gene>
    <name evidence="5" type="ORF">FJM67_00835</name>
</gene>